<evidence type="ECO:0000256" key="6">
    <source>
        <dbReference type="SAM" id="Phobius"/>
    </source>
</evidence>
<evidence type="ECO:0000256" key="3">
    <source>
        <dbReference type="ARBA" id="ARBA00022692"/>
    </source>
</evidence>
<dbReference type="InterPro" id="IPR040177">
    <property type="entry name" value="SLC30A9"/>
</dbReference>
<dbReference type="SUPFAM" id="SSF161111">
    <property type="entry name" value="Cation efflux protein transmembrane domain-like"/>
    <property type="match status" value="1"/>
</dbReference>
<organism evidence="8">
    <name type="scientific">freshwater metagenome</name>
    <dbReference type="NCBI Taxonomy" id="449393"/>
    <lineage>
        <taxon>unclassified sequences</taxon>
        <taxon>metagenomes</taxon>
        <taxon>ecological metagenomes</taxon>
    </lineage>
</organism>
<accession>A0A6J7DJP2</accession>
<feature type="transmembrane region" description="Helical" evidence="6">
    <location>
        <begin position="77"/>
        <end position="94"/>
    </location>
</feature>
<evidence type="ECO:0000313" key="8">
    <source>
        <dbReference type="EMBL" id="CAB4870691.1"/>
    </source>
</evidence>
<keyword evidence="4 6" id="KW-1133">Transmembrane helix</keyword>
<evidence type="ECO:0000259" key="7">
    <source>
        <dbReference type="Pfam" id="PF01545"/>
    </source>
</evidence>
<dbReference type="AlphaFoldDB" id="A0A6J7DJP2"/>
<dbReference type="InterPro" id="IPR027469">
    <property type="entry name" value="Cation_efflux_TMD_sf"/>
</dbReference>
<dbReference type="GO" id="GO:0006829">
    <property type="term" value="P:zinc ion transport"/>
    <property type="evidence" value="ECO:0007669"/>
    <property type="project" value="InterPro"/>
</dbReference>
<dbReference type="GO" id="GO:0016020">
    <property type="term" value="C:membrane"/>
    <property type="evidence" value="ECO:0007669"/>
    <property type="project" value="UniProtKB-SubCell"/>
</dbReference>
<dbReference type="Gene3D" id="1.20.1510.10">
    <property type="entry name" value="Cation efflux protein transmembrane domain"/>
    <property type="match status" value="1"/>
</dbReference>
<dbReference type="Pfam" id="PF01545">
    <property type="entry name" value="Cation_efflux"/>
    <property type="match status" value="1"/>
</dbReference>
<dbReference type="PANTHER" id="PTHR13414">
    <property type="entry name" value="HUEL-CATION TRANSPORTER"/>
    <property type="match status" value="1"/>
</dbReference>
<feature type="domain" description="Cation efflux protein transmembrane" evidence="7">
    <location>
        <begin position="10"/>
        <end position="218"/>
    </location>
</feature>
<gene>
    <name evidence="8" type="ORF">UFOPK3401_00788</name>
</gene>
<name>A0A6J7DJP2_9ZZZZ</name>
<feature type="transmembrane region" description="Helical" evidence="6">
    <location>
        <begin position="193"/>
        <end position="218"/>
    </location>
</feature>
<evidence type="ECO:0000256" key="2">
    <source>
        <dbReference type="ARBA" id="ARBA00022448"/>
    </source>
</evidence>
<sequence>MSSQGGTKAVLAALTANAAIAVAKFAAAAVTGSASMASEGVHSLADSGNQVLLLVGGKRAQREPTPAHPFGYGRSRYVYAFIVAIVLFSIGGLYAAYEGWHKFTDPKTLESPQWAIGVLIFALVAESFSLRTAVNESNKLRHGISWWRFVRTSKSPELPVVLLEDVGALLGLIFALAGVSAATITGDSRFDGVGSMCIGVLLVVIAIFLAIEMSSLLLGEAALPQYQRAIEQALVESAVIGRVIHLRTLHLGPDELLVAAKIAVVEPVTAGAIAEAIDAAEARIRAVVPLTCVIYLEPDLDRGVVS</sequence>
<dbReference type="EMBL" id="CAFBLM010000030">
    <property type="protein sequence ID" value="CAB4870691.1"/>
    <property type="molecule type" value="Genomic_DNA"/>
</dbReference>
<keyword evidence="2" id="KW-0813">Transport</keyword>
<reference evidence="8" key="1">
    <citation type="submission" date="2020-05" db="EMBL/GenBank/DDBJ databases">
        <authorList>
            <person name="Chiriac C."/>
            <person name="Salcher M."/>
            <person name="Ghai R."/>
            <person name="Kavagutti S V."/>
        </authorList>
    </citation>
    <scope>NUCLEOTIDE SEQUENCE</scope>
</reference>
<comment type="subcellular location">
    <subcellularLocation>
        <location evidence="1">Membrane</location>
        <topology evidence="1">Multi-pass membrane protein</topology>
    </subcellularLocation>
</comment>
<protein>
    <submittedName>
        <fullName evidence="8">Unannotated protein</fullName>
    </submittedName>
</protein>
<dbReference type="PANTHER" id="PTHR13414:SF9">
    <property type="entry name" value="PROTON-COUPLED ZINC ANTIPORTER SLC30A9, MITOCHONDRIAL"/>
    <property type="match status" value="1"/>
</dbReference>
<dbReference type="InterPro" id="IPR058533">
    <property type="entry name" value="Cation_efflux_TM"/>
</dbReference>
<proteinExistence type="predicted"/>
<keyword evidence="3 6" id="KW-0812">Transmembrane</keyword>
<dbReference type="NCBIfam" id="TIGR01297">
    <property type="entry name" value="CDF"/>
    <property type="match status" value="1"/>
</dbReference>
<feature type="transmembrane region" description="Helical" evidence="6">
    <location>
        <begin position="114"/>
        <end position="134"/>
    </location>
</feature>
<evidence type="ECO:0000256" key="5">
    <source>
        <dbReference type="ARBA" id="ARBA00023136"/>
    </source>
</evidence>
<keyword evidence="5 6" id="KW-0472">Membrane</keyword>
<dbReference type="InterPro" id="IPR002524">
    <property type="entry name" value="Cation_efflux"/>
</dbReference>
<dbReference type="GO" id="GO:0008324">
    <property type="term" value="F:monoatomic cation transmembrane transporter activity"/>
    <property type="evidence" value="ECO:0007669"/>
    <property type="project" value="InterPro"/>
</dbReference>
<evidence type="ECO:0000256" key="4">
    <source>
        <dbReference type="ARBA" id="ARBA00022989"/>
    </source>
</evidence>
<feature type="transmembrane region" description="Helical" evidence="6">
    <location>
        <begin position="158"/>
        <end position="181"/>
    </location>
</feature>
<evidence type="ECO:0000256" key="1">
    <source>
        <dbReference type="ARBA" id="ARBA00004141"/>
    </source>
</evidence>